<sequence length="50" mass="4874">MNDPASVALTVEACGESDGQSCRHLTDTKGVSVRVSAGSHGTAEDAGAAG</sequence>
<comment type="caution">
    <text evidence="1">The sequence shown here is derived from an EMBL/GenBank/DDBJ whole genome shotgun (WGS) entry which is preliminary data.</text>
</comment>
<reference evidence="1" key="2">
    <citation type="submission" date="2021-08" db="EMBL/GenBank/DDBJ databases">
        <authorList>
            <person name="Tani A."/>
            <person name="Ola A."/>
            <person name="Ogura Y."/>
            <person name="Katsura K."/>
            <person name="Hayashi T."/>
        </authorList>
    </citation>
    <scope>NUCLEOTIDE SEQUENCE</scope>
    <source>
        <strain evidence="1">NBRC 103626</strain>
    </source>
</reference>
<accession>A0AA37HNX0</accession>
<name>A0AA37HNX0_9HYPH</name>
<evidence type="ECO:0000313" key="1">
    <source>
        <dbReference type="EMBL" id="GJD78941.1"/>
    </source>
</evidence>
<proteinExistence type="predicted"/>
<reference evidence="1" key="1">
    <citation type="journal article" date="2016" name="Front. Microbiol.">
        <title>Genome Sequence of the Piezophilic, Mesophilic Sulfate-Reducing Bacterium Desulfovibrio indicus J2T.</title>
        <authorList>
            <person name="Cao J."/>
            <person name="Maignien L."/>
            <person name="Shao Z."/>
            <person name="Alain K."/>
            <person name="Jebbar M."/>
        </authorList>
    </citation>
    <scope>NUCLEOTIDE SEQUENCE</scope>
    <source>
        <strain evidence="1">NBRC 103626</strain>
    </source>
</reference>
<dbReference type="Proteomes" id="UP001055108">
    <property type="component" value="Unassembled WGS sequence"/>
</dbReference>
<gene>
    <name evidence="1" type="ORF">NBEOAGPD_2161</name>
</gene>
<protein>
    <submittedName>
        <fullName evidence="1">Uncharacterized protein</fullName>
    </submittedName>
</protein>
<dbReference type="EMBL" id="BPQM01000047">
    <property type="protein sequence ID" value="GJD78941.1"/>
    <property type="molecule type" value="Genomic_DNA"/>
</dbReference>
<organism evidence="1 2">
    <name type="scientific">Methylobacterium gregans</name>
    <dbReference type="NCBI Taxonomy" id="374424"/>
    <lineage>
        <taxon>Bacteria</taxon>
        <taxon>Pseudomonadati</taxon>
        <taxon>Pseudomonadota</taxon>
        <taxon>Alphaproteobacteria</taxon>
        <taxon>Hyphomicrobiales</taxon>
        <taxon>Methylobacteriaceae</taxon>
        <taxon>Methylobacterium</taxon>
    </lineage>
</organism>
<evidence type="ECO:0000313" key="2">
    <source>
        <dbReference type="Proteomes" id="UP001055108"/>
    </source>
</evidence>
<dbReference type="AlphaFoldDB" id="A0AA37HNX0"/>
<keyword evidence="2" id="KW-1185">Reference proteome</keyword>